<evidence type="ECO:0000256" key="3">
    <source>
        <dbReference type="ARBA" id="ARBA00022980"/>
    </source>
</evidence>
<accession>A0A7U2FB28</accession>
<feature type="compositionally biased region" description="Low complexity" evidence="7">
    <location>
        <begin position="59"/>
        <end position="73"/>
    </location>
</feature>
<feature type="compositionally biased region" description="Polar residues" evidence="7">
    <location>
        <begin position="145"/>
        <end position="156"/>
    </location>
</feature>
<sequence length="261" mass="28500">MPRIQTLRPLLRPLAAPRPVTCCQHFRFSTASRLCAEKPVTSAKPTAPSQAPPAPPTTPQEASRAADLAAAEAVTESDSAQPPEPKPELPSQHGKTPNPTKKADAVSPPTTPTPHPDTQAALKKAPASSQINTLNTKADDIPRPSATSTSKPNTESSLKKPKASTPQKPTLMSIDLPPPRYHVRRTKNNNLPIYTDYKRGGNLHLTTIRKITGDLSQLRDELRVYLNKKEEDAKINTLTQHVIVKGHHPVMVKTFLEQRGF</sequence>
<dbReference type="GO" id="GO:1990904">
    <property type="term" value="C:ribonucleoprotein complex"/>
    <property type="evidence" value="ECO:0007669"/>
    <property type="project" value="UniProtKB-KW"/>
</dbReference>
<evidence type="ECO:0000256" key="2">
    <source>
        <dbReference type="ARBA" id="ARBA00005677"/>
    </source>
</evidence>
<dbReference type="PANTHER" id="PTHR13477:SF0">
    <property type="entry name" value="LARGE RIBOSOMAL SUBUNIT PROTEIN ML49"/>
    <property type="match status" value="1"/>
</dbReference>
<dbReference type="Proteomes" id="UP000663193">
    <property type="component" value="Chromosome 12"/>
</dbReference>
<reference evidence="9" key="1">
    <citation type="journal article" date="2021" name="BMC Genomics">
        <title>Chromosome-level genome assembly and manually-curated proteome of model necrotroph Parastagonospora nodorum Sn15 reveals a genome-wide trove of candidate effector homologs, and redundancy of virulence-related functions within an accessory chromosome.</title>
        <authorList>
            <person name="Bertazzoni S."/>
            <person name="Jones D.A.B."/>
            <person name="Phan H.T."/>
            <person name="Tan K.-C."/>
            <person name="Hane J.K."/>
        </authorList>
    </citation>
    <scope>NUCLEOTIDE SEQUENCE [LARGE SCALE GENOMIC DNA]</scope>
    <source>
        <strain evidence="9">SN15 / ATCC MYA-4574 / FGSC 10173)</strain>
    </source>
</reference>
<feature type="compositionally biased region" description="Polar residues" evidence="7">
    <location>
        <begin position="127"/>
        <end position="136"/>
    </location>
</feature>
<keyword evidence="9" id="KW-1185">Reference proteome</keyword>
<name>A0A7U2FB28_PHANO</name>
<dbReference type="GO" id="GO:0005840">
    <property type="term" value="C:ribosome"/>
    <property type="evidence" value="ECO:0007669"/>
    <property type="project" value="UniProtKB-KW"/>
</dbReference>
<evidence type="ECO:0000313" key="9">
    <source>
        <dbReference type="Proteomes" id="UP000663193"/>
    </source>
</evidence>
<proteinExistence type="inferred from homology"/>
<protein>
    <recommendedName>
        <fullName evidence="6">Large ribosomal subunit protein mL49</fullName>
    </recommendedName>
</protein>
<feature type="region of interest" description="Disordered" evidence="7">
    <location>
        <begin position="39"/>
        <end position="185"/>
    </location>
</feature>
<dbReference type="GO" id="GO:0003735">
    <property type="term" value="F:structural constituent of ribosome"/>
    <property type="evidence" value="ECO:0007669"/>
    <property type="project" value="InterPro"/>
</dbReference>
<gene>
    <name evidence="8" type="ORF">JI435_144860</name>
</gene>
<dbReference type="AlphaFoldDB" id="A0A7U2FB28"/>
<evidence type="ECO:0000256" key="7">
    <source>
        <dbReference type="SAM" id="MobiDB-lite"/>
    </source>
</evidence>
<evidence type="ECO:0000313" key="8">
    <source>
        <dbReference type="EMBL" id="QRD01768.1"/>
    </source>
</evidence>
<comment type="similarity">
    <text evidence="2">Belongs to the mitochondrion-specific ribosomal protein mL49 family.</text>
</comment>
<evidence type="ECO:0000256" key="1">
    <source>
        <dbReference type="ARBA" id="ARBA00004173"/>
    </source>
</evidence>
<keyword evidence="5" id="KW-0687">Ribonucleoprotein</keyword>
<dbReference type="EMBL" id="CP069034">
    <property type="protein sequence ID" value="QRD01768.1"/>
    <property type="molecule type" value="Genomic_DNA"/>
</dbReference>
<evidence type="ECO:0000256" key="5">
    <source>
        <dbReference type="ARBA" id="ARBA00023274"/>
    </source>
</evidence>
<keyword evidence="3" id="KW-0689">Ribosomal protein</keyword>
<comment type="subcellular location">
    <subcellularLocation>
        <location evidence="1">Mitochondrion</location>
    </subcellularLocation>
</comment>
<dbReference type="FunFam" id="3.30.780.10:FF:000030">
    <property type="entry name" value="Mitochondrial large ribosomal subunit L49, putative"/>
    <property type="match status" value="1"/>
</dbReference>
<dbReference type="GO" id="GO:0005739">
    <property type="term" value="C:mitochondrion"/>
    <property type="evidence" value="ECO:0007669"/>
    <property type="project" value="UniProtKB-SubCell"/>
</dbReference>
<organism evidence="8 9">
    <name type="scientific">Phaeosphaeria nodorum (strain SN15 / ATCC MYA-4574 / FGSC 10173)</name>
    <name type="common">Glume blotch fungus</name>
    <name type="synonym">Parastagonospora nodorum</name>
    <dbReference type="NCBI Taxonomy" id="321614"/>
    <lineage>
        <taxon>Eukaryota</taxon>
        <taxon>Fungi</taxon>
        <taxon>Dikarya</taxon>
        <taxon>Ascomycota</taxon>
        <taxon>Pezizomycotina</taxon>
        <taxon>Dothideomycetes</taxon>
        <taxon>Pleosporomycetidae</taxon>
        <taxon>Pleosporales</taxon>
        <taxon>Pleosporineae</taxon>
        <taxon>Phaeosphaeriaceae</taxon>
        <taxon>Parastagonospora</taxon>
    </lineage>
</organism>
<dbReference type="VEuPathDB" id="FungiDB:JI435_144860"/>
<dbReference type="PANTHER" id="PTHR13477">
    <property type="entry name" value="MITOCHONDRIAL 39S RIBOSOMAL PROTEIN L49"/>
    <property type="match status" value="1"/>
</dbReference>
<dbReference type="OrthoDB" id="19439at2759"/>
<dbReference type="Gene3D" id="3.30.780.10">
    <property type="entry name" value="SUI1-like domain"/>
    <property type="match status" value="1"/>
</dbReference>
<evidence type="ECO:0000256" key="6">
    <source>
        <dbReference type="ARBA" id="ARBA00035191"/>
    </source>
</evidence>
<dbReference type="InterPro" id="IPR007740">
    <property type="entry name" value="Ribosomal_mL49"/>
</dbReference>
<keyword evidence="4" id="KW-0496">Mitochondrion</keyword>
<dbReference type="Pfam" id="PF05046">
    <property type="entry name" value="Img2"/>
    <property type="match status" value="1"/>
</dbReference>
<dbReference type="GO" id="GO:0006412">
    <property type="term" value="P:translation"/>
    <property type="evidence" value="ECO:0007669"/>
    <property type="project" value="InterPro"/>
</dbReference>
<evidence type="ECO:0000256" key="4">
    <source>
        <dbReference type="ARBA" id="ARBA00023128"/>
    </source>
</evidence>